<comment type="caution">
    <text evidence="4">The sequence shown here is derived from an EMBL/GenBank/DDBJ whole genome shotgun (WGS) entry which is preliminary data.</text>
</comment>
<dbReference type="NCBIfam" id="TIGR02128">
    <property type="entry name" value="G6PI_arch"/>
    <property type="match status" value="1"/>
</dbReference>
<evidence type="ECO:0000256" key="2">
    <source>
        <dbReference type="ARBA" id="ARBA00023235"/>
    </source>
</evidence>
<dbReference type="AlphaFoldDB" id="A0A2H0NCA0"/>
<dbReference type="SUPFAM" id="SSF53697">
    <property type="entry name" value="SIS domain"/>
    <property type="match status" value="1"/>
</dbReference>
<name>A0A2H0NCA0_9BACT</name>
<reference evidence="4 5" key="1">
    <citation type="submission" date="2017-09" db="EMBL/GenBank/DDBJ databases">
        <title>Depth-based differentiation of microbial function through sediment-hosted aquifers and enrichment of novel symbionts in the deep terrestrial subsurface.</title>
        <authorList>
            <person name="Probst A.J."/>
            <person name="Ladd B."/>
            <person name="Jarett J.K."/>
            <person name="Geller-Mcgrath D.E."/>
            <person name="Sieber C.M."/>
            <person name="Emerson J.B."/>
            <person name="Anantharaman K."/>
            <person name="Thomas B.C."/>
            <person name="Malmstrom R."/>
            <person name="Stieglmeier M."/>
            <person name="Klingl A."/>
            <person name="Woyke T."/>
            <person name="Ryan C.M."/>
            <person name="Banfield J.F."/>
        </authorList>
    </citation>
    <scope>NUCLEOTIDE SEQUENCE [LARGE SCALE GENOMIC DNA]</scope>
    <source>
        <strain evidence="4">CG11_big_fil_rev_8_21_14_0_20_36_20</strain>
    </source>
</reference>
<dbReference type="GO" id="GO:0004476">
    <property type="term" value="F:mannose-6-phosphate isomerase activity"/>
    <property type="evidence" value="ECO:0007669"/>
    <property type="project" value="InterPro"/>
</dbReference>
<dbReference type="Pfam" id="PF10432">
    <property type="entry name" value="bact-PGI_C"/>
    <property type="match status" value="1"/>
</dbReference>
<accession>A0A2H0NCA0</accession>
<gene>
    <name evidence="4" type="ORF">COV55_03270</name>
</gene>
<dbReference type="EMBL" id="PCWQ01000012">
    <property type="protein sequence ID" value="PIR06528.1"/>
    <property type="molecule type" value="Genomic_DNA"/>
</dbReference>
<dbReference type="InterPro" id="IPR001347">
    <property type="entry name" value="SIS_dom"/>
</dbReference>
<dbReference type="CDD" id="cd05637">
    <property type="entry name" value="SIS_PGI_PMI_2"/>
    <property type="match status" value="1"/>
</dbReference>
<dbReference type="InterPro" id="IPR019490">
    <property type="entry name" value="Glu6P/Mann6P_isomerase_C"/>
</dbReference>
<keyword evidence="2 4" id="KW-0413">Isomerase</keyword>
<evidence type="ECO:0000256" key="1">
    <source>
        <dbReference type="ARBA" id="ARBA00010523"/>
    </source>
</evidence>
<dbReference type="Proteomes" id="UP000230564">
    <property type="component" value="Unassembled WGS sequence"/>
</dbReference>
<sequence>MLEAIKNFPRQFTYRPIIKNKKNYKKAKRFILLGMGGSHLAADLINNWEDTSNFILIHKNYGLPNIPDKELGQHLIIASSYSGNTEEVVDGLKKALQKKYKIIVIATGGKLIALAKKYKLPYIQMPATGIQPRSALGFSCRALLKAIGQPRALKETASLAQKLKPAKYQKRGQKIAKQLKNYLPVIYSSDRNISLAYNWKIKLNETGKIPAFYNVFPELNHNEMNGFDPVDQTKKLSRPFYFIFLQDDYDHTKVINRMAVLSKMYRQKGLPVQSIKLNGANKWLRIFSNLLLADWVAYYTALNYKTNPEQVPMVEKFKKLIK</sequence>
<comment type="similarity">
    <text evidence="1">Belongs to the PGI/PMI family.</text>
</comment>
<dbReference type="InterPro" id="IPR046348">
    <property type="entry name" value="SIS_dom_sf"/>
</dbReference>
<dbReference type="GO" id="GO:0097367">
    <property type="term" value="F:carbohydrate derivative binding"/>
    <property type="evidence" value="ECO:0007669"/>
    <property type="project" value="InterPro"/>
</dbReference>
<evidence type="ECO:0000259" key="3">
    <source>
        <dbReference type="PROSITE" id="PS51464"/>
    </source>
</evidence>
<organism evidence="4 5">
    <name type="scientific">Candidatus Komeilibacteria bacterium CG11_big_fil_rev_8_21_14_0_20_36_20</name>
    <dbReference type="NCBI Taxonomy" id="1974477"/>
    <lineage>
        <taxon>Bacteria</taxon>
        <taxon>Candidatus Komeiliibacteriota</taxon>
    </lineage>
</organism>
<dbReference type="PROSITE" id="PS51464">
    <property type="entry name" value="SIS"/>
    <property type="match status" value="1"/>
</dbReference>
<proteinExistence type="inferred from homology"/>
<dbReference type="GO" id="GO:0005975">
    <property type="term" value="P:carbohydrate metabolic process"/>
    <property type="evidence" value="ECO:0007669"/>
    <property type="project" value="InterPro"/>
</dbReference>
<feature type="domain" description="SIS" evidence="3">
    <location>
        <begin position="20"/>
        <end position="165"/>
    </location>
</feature>
<dbReference type="GO" id="GO:1901135">
    <property type="term" value="P:carbohydrate derivative metabolic process"/>
    <property type="evidence" value="ECO:0007669"/>
    <property type="project" value="InterPro"/>
</dbReference>
<dbReference type="Gene3D" id="3.40.50.10490">
    <property type="entry name" value="Glucose-6-phosphate isomerase like protein, domain 1"/>
    <property type="match status" value="2"/>
</dbReference>
<protein>
    <submittedName>
        <fullName evidence="4">Bifunctional phosphoglucose/phosphomannose isomerase</fullName>
    </submittedName>
</protein>
<evidence type="ECO:0000313" key="5">
    <source>
        <dbReference type="Proteomes" id="UP000230564"/>
    </source>
</evidence>
<dbReference type="GO" id="GO:0004347">
    <property type="term" value="F:glucose-6-phosphate isomerase activity"/>
    <property type="evidence" value="ECO:0007669"/>
    <property type="project" value="InterPro"/>
</dbReference>
<evidence type="ECO:0000313" key="4">
    <source>
        <dbReference type="EMBL" id="PIR06528.1"/>
    </source>
</evidence>